<name>A0A370TC30_9HELO</name>
<proteinExistence type="inferred from homology"/>
<evidence type="ECO:0000313" key="11">
    <source>
        <dbReference type="EMBL" id="RDL31809.1"/>
    </source>
</evidence>
<dbReference type="STRING" id="2656787.A0A370TC30"/>
<accession>A0A370TC30</accession>
<dbReference type="FunFam" id="1.20.1420.30:FF:000011">
    <property type="entry name" value="Vacuolar calcium ion transporter"/>
    <property type="match status" value="1"/>
</dbReference>
<evidence type="ECO:0000259" key="10">
    <source>
        <dbReference type="Pfam" id="PF01699"/>
    </source>
</evidence>
<evidence type="ECO:0000313" key="12">
    <source>
        <dbReference type="Proteomes" id="UP000254866"/>
    </source>
</evidence>
<comment type="subcellular location">
    <subcellularLocation>
        <location evidence="1">Endomembrane system</location>
        <topology evidence="1">Multi-pass membrane protein</topology>
    </subcellularLocation>
</comment>
<feature type="domain" description="Sodium/calcium exchanger membrane region" evidence="10">
    <location>
        <begin position="454"/>
        <end position="592"/>
    </location>
</feature>
<keyword evidence="4 9" id="KW-0812">Transmembrane</keyword>
<keyword evidence="12" id="KW-1185">Reference proteome</keyword>
<evidence type="ECO:0000256" key="9">
    <source>
        <dbReference type="SAM" id="Phobius"/>
    </source>
</evidence>
<dbReference type="OrthoDB" id="3546890at2759"/>
<evidence type="ECO:0000256" key="3">
    <source>
        <dbReference type="ARBA" id="ARBA00022448"/>
    </source>
</evidence>
<feature type="transmembrane region" description="Helical" evidence="9">
    <location>
        <begin position="488"/>
        <end position="511"/>
    </location>
</feature>
<dbReference type="PANTHER" id="PTHR31503:SF18">
    <property type="entry name" value="CA(2+)_H(+) EXCHANGER, PUTATIVE (EUROFUNG)-RELATED"/>
    <property type="match status" value="1"/>
</dbReference>
<reference evidence="11 12" key="1">
    <citation type="journal article" date="2018" name="IMA Fungus">
        <title>IMA Genome-F 9: Draft genome sequence of Annulohypoxylon stygium, Aspergillus mulundensis, Berkeleyomyces basicola (syn. Thielaviopsis basicola), Ceratocystis smalleyi, two Cercospora beticola strains, Coleophoma cylindrospora, Fusarium fracticaudum, Phialophora cf. hyalina, and Morchella septimelata.</title>
        <authorList>
            <person name="Wingfield B.D."/>
            <person name="Bills G.F."/>
            <person name="Dong Y."/>
            <person name="Huang W."/>
            <person name="Nel W.J."/>
            <person name="Swalarsk-Parry B.S."/>
            <person name="Vaghefi N."/>
            <person name="Wilken P.M."/>
            <person name="An Z."/>
            <person name="de Beer Z.W."/>
            <person name="De Vos L."/>
            <person name="Chen L."/>
            <person name="Duong T.A."/>
            <person name="Gao Y."/>
            <person name="Hammerbacher A."/>
            <person name="Kikkert J.R."/>
            <person name="Li Y."/>
            <person name="Li H."/>
            <person name="Li K."/>
            <person name="Li Q."/>
            <person name="Liu X."/>
            <person name="Ma X."/>
            <person name="Naidoo K."/>
            <person name="Pethybridge S.J."/>
            <person name="Sun J."/>
            <person name="Steenkamp E.T."/>
            <person name="van der Nest M.A."/>
            <person name="van Wyk S."/>
            <person name="Wingfield M.J."/>
            <person name="Xiong C."/>
            <person name="Yue Q."/>
            <person name="Zhang X."/>
        </authorList>
    </citation>
    <scope>NUCLEOTIDE SEQUENCE [LARGE SCALE GENOMIC DNA]</scope>
    <source>
        <strain evidence="11 12">BP 5553</strain>
    </source>
</reference>
<feature type="domain" description="Sodium/calcium exchanger membrane region" evidence="10">
    <location>
        <begin position="150"/>
        <end position="265"/>
    </location>
</feature>
<dbReference type="Proteomes" id="UP000254866">
    <property type="component" value="Unassembled WGS sequence"/>
</dbReference>
<evidence type="ECO:0000256" key="2">
    <source>
        <dbReference type="ARBA" id="ARBA00008170"/>
    </source>
</evidence>
<feature type="compositionally biased region" description="Acidic residues" evidence="8">
    <location>
        <begin position="16"/>
        <end position="29"/>
    </location>
</feature>
<dbReference type="GeneID" id="43602060"/>
<feature type="transmembrane region" description="Helical" evidence="9">
    <location>
        <begin position="455"/>
        <end position="476"/>
    </location>
</feature>
<evidence type="ECO:0000256" key="8">
    <source>
        <dbReference type="SAM" id="MobiDB-lite"/>
    </source>
</evidence>
<dbReference type="GO" id="GO:0000329">
    <property type="term" value="C:fungal-type vacuole membrane"/>
    <property type="evidence" value="ECO:0007669"/>
    <property type="project" value="TreeGrafter"/>
</dbReference>
<keyword evidence="5 9" id="KW-1133">Transmembrane helix</keyword>
<dbReference type="AlphaFoldDB" id="A0A370TC30"/>
<organism evidence="11 12">
    <name type="scientific">Venustampulla echinocandica</name>
    <dbReference type="NCBI Taxonomy" id="2656787"/>
    <lineage>
        <taxon>Eukaryota</taxon>
        <taxon>Fungi</taxon>
        <taxon>Dikarya</taxon>
        <taxon>Ascomycota</taxon>
        <taxon>Pezizomycotina</taxon>
        <taxon>Leotiomycetes</taxon>
        <taxon>Helotiales</taxon>
        <taxon>Pleuroascaceae</taxon>
        <taxon>Venustampulla</taxon>
    </lineage>
</organism>
<feature type="transmembrane region" description="Helical" evidence="9">
    <location>
        <begin position="551"/>
        <end position="572"/>
    </location>
</feature>
<feature type="transmembrane region" description="Helical" evidence="9">
    <location>
        <begin position="213"/>
        <end position="234"/>
    </location>
</feature>
<gene>
    <name evidence="11" type="ORF">BP5553_09211</name>
</gene>
<dbReference type="Pfam" id="PF01699">
    <property type="entry name" value="Na_Ca_ex"/>
    <property type="match status" value="2"/>
</dbReference>
<feature type="transmembrane region" description="Helical" evidence="9">
    <location>
        <begin position="518"/>
        <end position="545"/>
    </location>
</feature>
<dbReference type="InterPro" id="IPR004713">
    <property type="entry name" value="CaH_exchang"/>
</dbReference>
<evidence type="ECO:0000256" key="6">
    <source>
        <dbReference type="ARBA" id="ARBA00023065"/>
    </source>
</evidence>
<feature type="transmembrane region" description="Helical" evidence="9">
    <location>
        <begin position="181"/>
        <end position="201"/>
    </location>
</feature>
<dbReference type="EMBL" id="NPIC01000011">
    <property type="protein sequence ID" value="RDL31809.1"/>
    <property type="molecule type" value="Genomic_DNA"/>
</dbReference>
<evidence type="ECO:0000256" key="1">
    <source>
        <dbReference type="ARBA" id="ARBA00004127"/>
    </source>
</evidence>
<dbReference type="InterPro" id="IPR044880">
    <property type="entry name" value="NCX_ion-bd_dom_sf"/>
</dbReference>
<keyword evidence="7 9" id="KW-0472">Membrane</keyword>
<evidence type="ECO:0000256" key="5">
    <source>
        <dbReference type="ARBA" id="ARBA00022989"/>
    </source>
</evidence>
<feature type="transmembrane region" description="Helical" evidence="9">
    <location>
        <begin position="150"/>
        <end position="169"/>
    </location>
</feature>
<sequence length="608" mass="64766">MLPENAAATHISESDGALDGDNSDDDDADGASYSFLLSPGDNPSQDVPIEWNRGSSWISGSRLIVRLRSWFPLSFSRGNGDLYNAAPATEAGRYRVGMNTSRKKSVAISGSCMSIVFTLRAIVCCSWGNLLLVFVPIGIVTYISKAHPSIIFASNAIAIIPLSGLLAYATENIASDMGDTVGALMNISFGNLVEVIILTALFNNQIRIVQASLLGSILVNLLLILGTAIIAGSFQDQEQAYSISNSQALACLLSFSVFSLLIPLKSHAYLASPVHHHEAYVRSRIGPLVQRSQEQSHTRGSSTSSISRTIRFADEDLRLALDSNVMAKNIKLDTIDSGQQSEPTAETTVQSVMGNFSNHIDQPNGGIGGTTATGQGKAGTAYLPCSAAHSSSVWPHSLRTPPNQDELLPPSTTRQGLVRSASSIPLLYFSRGSLDHAPNDDFSNNSPIISRATSLVLLISSSVLVAFCAEFLVNTIDDMVAHSPLSEPFIGLIILPVAGNVAEHITAVTVAAKNKMDLAIGVSVGSSIQIALFVTPLVVIMGWIMDRDMTLYFSLFETVTLVATTFLVNFVILDGRTNYMEGSLLCACYVIIGVGAYLFPGPDAQSPG</sequence>
<comment type="similarity">
    <text evidence="2">Belongs to the Ca(2+):cation antiporter (CaCA) (TC 2.A.19) family.</text>
</comment>
<dbReference type="PANTHER" id="PTHR31503">
    <property type="entry name" value="VACUOLAR CALCIUM ION TRANSPORTER"/>
    <property type="match status" value="1"/>
</dbReference>
<comment type="caution">
    <text evidence="11">The sequence shown here is derived from an EMBL/GenBank/DDBJ whole genome shotgun (WGS) entry which is preliminary data.</text>
</comment>
<dbReference type="GO" id="GO:0012505">
    <property type="term" value="C:endomembrane system"/>
    <property type="evidence" value="ECO:0007669"/>
    <property type="project" value="UniProtKB-SubCell"/>
</dbReference>
<evidence type="ECO:0000256" key="7">
    <source>
        <dbReference type="ARBA" id="ARBA00023136"/>
    </source>
</evidence>
<feature type="transmembrane region" description="Helical" evidence="9">
    <location>
        <begin position="579"/>
        <end position="599"/>
    </location>
</feature>
<keyword evidence="6" id="KW-0406">Ion transport</keyword>
<evidence type="ECO:0000256" key="4">
    <source>
        <dbReference type="ARBA" id="ARBA00022692"/>
    </source>
</evidence>
<feature type="transmembrane region" description="Helical" evidence="9">
    <location>
        <begin position="117"/>
        <end position="143"/>
    </location>
</feature>
<dbReference type="RefSeq" id="XP_031865741.1">
    <property type="nucleotide sequence ID" value="XM_032017834.1"/>
</dbReference>
<dbReference type="Gene3D" id="1.20.1420.30">
    <property type="entry name" value="NCX, central ion-binding region"/>
    <property type="match status" value="1"/>
</dbReference>
<dbReference type="GO" id="GO:0006874">
    <property type="term" value="P:intracellular calcium ion homeostasis"/>
    <property type="evidence" value="ECO:0007669"/>
    <property type="project" value="TreeGrafter"/>
</dbReference>
<dbReference type="GO" id="GO:0015369">
    <property type="term" value="F:calcium:proton antiporter activity"/>
    <property type="evidence" value="ECO:0007669"/>
    <property type="project" value="UniProtKB-ARBA"/>
</dbReference>
<protein>
    <recommendedName>
        <fullName evidence="10">Sodium/calcium exchanger membrane region domain-containing protein</fullName>
    </recommendedName>
</protein>
<keyword evidence="3" id="KW-0813">Transport</keyword>
<dbReference type="InterPro" id="IPR004837">
    <property type="entry name" value="NaCa_Exmemb"/>
</dbReference>
<feature type="region of interest" description="Disordered" evidence="8">
    <location>
        <begin position="1"/>
        <end position="30"/>
    </location>
</feature>
<feature type="transmembrane region" description="Helical" evidence="9">
    <location>
        <begin position="246"/>
        <end position="264"/>
    </location>
</feature>